<proteinExistence type="predicted"/>
<keyword evidence="1" id="KW-0812">Transmembrane</keyword>
<comment type="caution">
    <text evidence="2">The sequence shown here is derived from an EMBL/GenBank/DDBJ whole genome shotgun (WGS) entry which is preliminary data.</text>
</comment>
<feature type="transmembrane region" description="Helical" evidence="1">
    <location>
        <begin position="37"/>
        <end position="58"/>
    </location>
</feature>
<evidence type="ECO:0000313" key="2">
    <source>
        <dbReference type="EMBL" id="OAS21398.1"/>
    </source>
</evidence>
<evidence type="ECO:0000313" key="3">
    <source>
        <dbReference type="Proteomes" id="UP000078454"/>
    </source>
</evidence>
<dbReference type="RefSeq" id="WP_068662968.1">
    <property type="nucleotide sequence ID" value="NZ_LYPB01000049.1"/>
</dbReference>
<keyword evidence="1" id="KW-0472">Membrane</keyword>
<keyword evidence="3" id="KW-1185">Reference proteome</keyword>
<organism evidence="2 3">
    <name type="scientific">Paenibacillus oryzisoli</name>
    <dbReference type="NCBI Taxonomy" id="1850517"/>
    <lineage>
        <taxon>Bacteria</taxon>
        <taxon>Bacillati</taxon>
        <taxon>Bacillota</taxon>
        <taxon>Bacilli</taxon>
        <taxon>Bacillales</taxon>
        <taxon>Paenibacillaceae</taxon>
        <taxon>Paenibacillus</taxon>
    </lineage>
</organism>
<dbReference type="AlphaFoldDB" id="A0A198AKE9"/>
<sequence length="83" mass="8456">MKKSEWLAGLGILGACALCCAVPLLGGAAVLGISSFFLNPVVIAILALVLITVAVVVYQRRKANGTSCMKPGCNCKSCASGRS</sequence>
<dbReference type="Proteomes" id="UP000078454">
    <property type="component" value="Unassembled WGS sequence"/>
</dbReference>
<gene>
    <name evidence="2" type="ORF">A8708_31520</name>
</gene>
<evidence type="ECO:0000256" key="1">
    <source>
        <dbReference type="SAM" id="Phobius"/>
    </source>
</evidence>
<dbReference type="Gene3D" id="1.10.287.910">
    <property type="entry name" value="bacterial mercury transporter, merf"/>
    <property type="match status" value="1"/>
</dbReference>
<evidence type="ECO:0008006" key="4">
    <source>
        <dbReference type="Google" id="ProtNLM"/>
    </source>
</evidence>
<protein>
    <recommendedName>
        <fullName evidence="4">Mercury transporter</fullName>
    </recommendedName>
</protein>
<dbReference type="PROSITE" id="PS51257">
    <property type="entry name" value="PROKAR_LIPOPROTEIN"/>
    <property type="match status" value="1"/>
</dbReference>
<dbReference type="STRING" id="1850517.A8708_31520"/>
<accession>A0A198AKE9</accession>
<name>A0A198AKE9_9BACL</name>
<keyword evidence="1" id="KW-1133">Transmembrane helix</keyword>
<reference evidence="2 3" key="1">
    <citation type="submission" date="2016-05" db="EMBL/GenBank/DDBJ databases">
        <title>Paenibacillus sp. 1ZS3-15 nov., isolated from the rhizosphere soil.</title>
        <authorList>
            <person name="Zhang X.X."/>
            <person name="Zhang J."/>
        </authorList>
    </citation>
    <scope>NUCLEOTIDE SEQUENCE [LARGE SCALE GENOMIC DNA]</scope>
    <source>
        <strain evidence="2 3">1ZS3-15</strain>
    </source>
</reference>
<dbReference type="EMBL" id="LYPB01000049">
    <property type="protein sequence ID" value="OAS21398.1"/>
    <property type="molecule type" value="Genomic_DNA"/>
</dbReference>